<proteinExistence type="predicted"/>
<gene>
    <name evidence="1" type="ORF">IQ13_4074</name>
</gene>
<dbReference type="AlphaFoldDB" id="A0A562SAT6"/>
<organism evidence="1 2">
    <name type="scientific">Lacibacter cauensis</name>
    <dbReference type="NCBI Taxonomy" id="510947"/>
    <lineage>
        <taxon>Bacteria</taxon>
        <taxon>Pseudomonadati</taxon>
        <taxon>Bacteroidota</taxon>
        <taxon>Chitinophagia</taxon>
        <taxon>Chitinophagales</taxon>
        <taxon>Chitinophagaceae</taxon>
        <taxon>Lacibacter</taxon>
    </lineage>
</organism>
<sequence>MRNIYTFLFIAAVIFTSCKPEKNPVPVVEPPVKYVTKIATAESDYREYFYNSEKQLIKYDLQFVNGGGVSKTTTTYSYVDGTINTAGSEAASVFYETEGKRVVKVRSFRPMGGEISVITFSYNAKGQLSEAIERINQNDPGLPVETKQTYEYYSDGNLKRILYHLRYNLADLFTLSGYVVFDQYDAAKNPDKFFSSLVYLPDVIFQKNNPRRIVHYSPTGDVNQQITFEYTYDADGYPVTKRMFDSRSTVSILFKYSY</sequence>
<dbReference type="PROSITE" id="PS51257">
    <property type="entry name" value="PROKAR_LIPOPROTEIN"/>
    <property type="match status" value="1"/>
</dbReference>
<keyword evidence="2" id="KW-1185">Reference proteome</keyword>
<comment type="caution">
    <text evidence="1">The sequence shown here is derived from an EMBL/GenBank/DDBJ whole genome shotgun (WGS) entry which is preliminary data.</text>
</comment>
<dbReference type="OrthoDB" id="653848at2"/>
<dbReference type="EMBL" id="VLLE01000007">
    <property type="protein sequence ID" value="TWI78389.1"/>
    <property type="molecule type" value="Genomic_DNA"/>
</dbReference>
<dbReference type="Gene3D" id="2.180.10.10">
    <property type="entry name" value="RHS repeat-associated core"/>
    <property type="match status" value="1"/>
</dbReference>
<evidence type="ECO:0000313" key="1">
    <source>
        <dbReference type="EMBL" id="TWI78389.1"/>
    </source>
</evidence>
<evidence type="ECO:0000313" key="2">
    <source>
        <dbReference type="Proteomes" id="UP000316167"/>
    </source>
</evidence>
<accession>A0A562SAT6</accession>
<name>A0A562SAT6_9BACT</name>
<dbReference type="Proteomes" id="UP000316167">
    <property type="component" value="Unassembled WGS sequence"/>
</dbReference>
<reference evidence="1 2" key="1">
    <citation type="journal article" date="2015" name="Stand. Genomic Sci.">
        <title>Genomic Encyclopedia of Bacterial and Archaeal Type Strains, Phase III: the genomes of soil and plant-associated and newly described type strains.</title>
        <authorList>
            <person name="Whitman W.B."/>
            <person name="Woyke T."/>
            <person name="Klenk H.P."/>
            <person name="Zhou Y."/>
            <person name="Lilburn T.G."/>
            <person name="Beck B.J."/>
            <person name="De Vos P."/>
            <person name="Vandamme P."/>
            <person name="Eisen J.A."/>
            <person name="Garrity G."/>
            <person name="Hugenholtz P."/>
            <person name="Kyrpides N.C."/>
        </authorList>
    </citation>
    <scope>NUCLEOTIDE SEQUENCE [LARGE SCALE GENOMIC DNA]</scope>
    <source>
        <strain evidence="1 2">CGMCC 1.7271</strain>
    </source>
</reference>
<dbReference type="RefSeq" id="WP_144888537.1">
    <property type="nucleotide sequence ID" value="NZ_VLLE01000007.1"/>
</dbReference>
<protein>
    <submittedName>
        <fullName evidence="1">YD repeat-containing protein</fullName>
    </submittedName>
</protein>